<name>A0ABU0KS91_9ACTN</name>
<dbReference type="RefSeq" id="WP_258907136.1">
    <property type="nucleotide sequence ID" value="NZ_JAUSWC010000031.1"/>
</dbReference>
<keyword evidence="2" id="KW-0804">Transcription</keyword>
<keyword evidence="2" id="KW-0240">DNA-directed RNA polymerase</keyword>
<reference evidence="2 3" key="1">
    <citation type="submission" date="2023-07" db="EMBL/GenBank/DDBJ databases">
        <title>Genomic Encyclopedia of Type Strains, Phase IV (KMG-IV): sequencing the most valuable type-strain genomes for metagenomic binning, comparative biology and taxonomic classification.</title>
        <authorList>
            <person name="Goeker M."/>
        </authorList>
    </citation>
    <scope>NUCLEOTIDE SEQUENCE [LARGE SCALE GENOMIC DNA]</scope>
    <source>
        <strain evidence="2 3">DSM 40573</strain>
    </source>
</reference>
<keyword evidence="3" id="KW-1185">Reference proteome</keyword>
<proteinExistence type="predicted"/>
<organism evidence="2 3">
    <name type="scientific">Streptomyces thermodiastaticus</name>
    <dbReference type="NCBI Taxonomy" id="44061"/>
    <lineage>
        <taxon>Bacteria</taxon>
        <taxon>Bacillati</taxon>
        <taxon>Actinomycetota</taxon>
        <taxon>Actinomycetes</taxon>
        <taxon>Kitasatosporales</taxon>
        <taxon>Streptomycetaceae</taxon>
        <taxon>Streptomyces</taxon>
    </lineage>
</organism>
<sequence>MTTLWRVAYGELHPWPPRRRWAPRPPKQDPGLTAEERRARRERWYAEVYWPWKLAVVEEIRRAPQAAAALFERLVPERERPDAWLSALLEGRPTREELDQVERQIEDEHPDRLRAVAALAAAGLPYRHIARALRVSPWTAWQWARRGAELWQEEGGPEALTAALAALPPLDDLKTRTAAPAKARAQREPSEVRPLPEETDAAFTAWAEARFGIDPEDLAELMEAADTAELVDLTADADQLAALLADLPDEDADA</sequence>
<comment type="caution">
    <text evidence="2">The sequence shown here is derived from an EMBL/GenBank/DDBJ whole genome shotgun (WGS) entry which is preliminary data.</text>
</comment>
<dbReference type="EMBL" id="JAUSWC010000031">
    <property type="protein sequence ID" value="MDQ0491276.1"/>
    <property type="molecule type" value="Genomic_DNA"/>
</dbReference>
<evidence type="ECO:0000256" key="1">
    <source>
        <dbReference type="SAM" id="MobiDB-lite"/>
    </source>
</evidence>
<dbReference type="GO" id="GO:0000428">
    <property type="term" value="C:DNA-directed RNA polymerase complex"/>
    <property type="evidence" value="ECO:0007669"/>
    <property type="project" value="UniProtKB-KW"/>
</dbReference>
<evidence type="ECO:0000313" key="2">
    <source>
        <dbReference type="EMBL" id="MDQ0491276.1"/>
    </source>
</evidence>
<evidence type="ECO:0000313" key="3">
    <source>
        <dbReference type="Proteomes" id="UP001236795"/>
    </source>
</evidence>
<accession>A0ABU0KS91</accession>
<protein>
    <submittedName>
        <fullName evidence="2">DNA-directed RNA polymerase specialized sigma24 family protein</fullName>
    </submittedName>
</protein>
<feature type="region of interest" description="Disordered" evidence="1">
    <location>
        <begin position="178"/>
        <end position="197"/>
    </location>
</feature>
<dbReference type="Proteomes" id="UP001236795">
    <property type="component" value="Unassembled WGS sequence"/>
</dbReference>
<feature type="compositionally biased region" description="Basic and acidic residues" evidence="1">
    <location>
        <begin position="185"/>
        <end position="196"/>
    </location>
</feature>
<gene>
    <name evidence="2" type="ORF">QO019_006173</name>
</gene>